<evidence type="ECO:0000313" key="5">
    <source>
        <dbReference type="EMBL" id="GGM34459.1"/>
    </source>
</evidence>
<reference evidence="5" key="2">
    <citation type="submission" date="2020-09" db="EMBL/GenBank/DDBJ databases">
        <authorList>
            <person name="Sun Q."/>
            <person name="Zhou Y."/>
        </authorList>
    </citation>
    <scope>NUCLEOTIDE SEQUENCE</scope>
    <source>
        <strain evidence="5">CGMCC 4.5737</strain>
    </source>
</reference>
<dbReference type="SUPFAM" id="SSF50370">
    <property type="entry name" value="Ricin B-like lectins"/>
    <property type="match status" value="2"/>
</dbReference>
<proteinExistence type="predicted"/>
<dbReference type="PROSITE" id="PS50231">
    <property type="entry name" value="RICIN_B_LECTIN"/>
    <property type="match status" value="2"/>
</dbReference>
<dbReference type="SMART" id="SM00458">
    <property type="entry name" value="RICIN"/>
    <property type="match status" value="2"/>
</dbReference>
<dbReference type="InterPro" id="IPR000772">
    <property type="entry name" value="Ricin_B_lectin"/>
</dbReference>
<dbReference type="Proteomes" id="UP000637578">
    <property type="component" value="Unassembled WGS sequence"/>
</dbReference>
<dbReference type="InterPro" id="IPR009003">
    <property type="entry name" value="Peptidase_S1_PA"/>
</dbReference>
<feature type="signal peptide" evidence="3">
    <location>
        <begin position="1"/>
        <end position="29"/>
    </location>
</feature>
<dbReference type="SMART" id="SM00020">
    <property type="entry name" value="Tryp_SPc"/>
    <property type="match status" value="1"/>
</dbReference>
<comment type="caution">
    <text evidence="5">The sequence shown here is derived from an EMBL/GenBank/DDBJ whole genome shotgun (WGS) entry which is preliminary data.</text>
</comment>
<name>A0A8J3C9I7_9PSEU</name>
<dbReference type="Gene3D" id="2.40.10.10">
    <property type="entry name" value="Trypsin-like serine proteases"/>
    <property type="match status" value="1"/>
</dbReference>
<keyword evidence="6" id="KW-1185">Reference proteome</keyword>
<evidence type="ECO:0000256" key="2">
    <source>
        <dbReference type="ARBA" id="ARBA00023157"/>
    </source>
</evidence>
<feature type="chain" id="PRO_5035221300" description="Peptidase S1 domain-containing protein" evidence="3">
    <location>
        <begin position="30"/>
        <end position="483"/>
    </location>
</feature>
<sequence>MSCRRSTAGLAVGLLMTTVGLLSATPAHAVGGGTPAQDGELPFVAKVDVDGRSCSGVLVDPEWVATAGPCFPEEGVGKATVTVGRSDLRGRDGQQVTIVDIVKREDRALVLARLARAVLGVAPVPVATAAPKSGEVLRVAGFGRTAEEWVPDKAHVASFRVQKVTSTRVDVVGAEDKAAICKGDAGGPLFREAGGRLELVGLNHTSWQKGCLEETETRDGAREVRMDTVADWVGQQIPRVTIRNSNGLCWDIGSNEPATPVVMIKCQFGNGSQYWWTLHADGTVRNTNGLCAEATTKNTVITQTCKPGNAGQRWAWASDGSLRNKAQELCADIVSNEPGTPVGVARCVFGNPSQRWSALSDTMIRNTNGLCMDLNTNNRGEIVLTANCQPTNPSQRWAFGADRTIRNFNGLCMDLSSNAAGTKVGMNTCQPTNPSQHWELTPDRTIRNSNGLCMDISSNKPSTNVIMVRCQPNNPSQHWTQQR</sequence>
<keyword evidence="1" id="KW-0430">Lectin</keyword>
<dbReference type="InterPro" id="IPR035992">
    <property type="entry name" value="Ricin_B-like_lectins"/>
</dbReference>
<evidence type="ECO:0000313" key="6">
    <source>
        <dbReference type="Proteomes" id="UP000637578"/>
    </source>
</evidence>
<dbReference type="AlphaFoldDB" id="A0A8J3C9I7"/>
<protein>
    <recommendedName>
        <fullName evidence="4">Peptidase S1 domain-containing protein</fullName>
    </recommendedName>
</protein>
<gene>
    <name evidence="5" type="ORF">GCM10012275_02200</name>
</gene>
<dbReference type="EMBL" id="BMMK01000001">
    <property type="protein sequence ID" value="GGM34459.1"/>
    <property type="molecule type" value="Genomic_DNA"/>
</dbReference>
<dbReference type="Pfam" id="PF00089">
    <property type="entry name" value="Trypsin"/>
    <property type="match status" value="1"/>
</dbReference>
<dbReference type="Pfam" id="PF00652">
    <property type="entry name" value="Ricin_B_lectin"/>
    <property type="match status" value="2"/>
</dbReference>
<keyword evidence="2" id="KW-1015">Disulfide bond</keyword>
<dbReference type="GO" id="GO:0030246">
    <property type="term" value="F:carbohydrate binding"/>
    <property type="evidence" value="ECO:0007669"/>
    <property type="project" value="UniProtKB-KW"/>
</dbReference>
<accession>A0A8J3C9I7</accession>
<dbReference type="GO" id="GO:0006493">
    <property type="term" value="P:protein O-linked glycosylation"/>
    <property type="evidence" value="ECO:0007669"/>
    <property type="project" value="TreeGrafter"/>
</dbReference>
<organism evidence="5 6">
    <name type="scientific">Longimycelium tulufanense</name>
    <dbReference type="NCBI Taxonomy" id="907463"/>
    <lineage>
        <taxon>Bacteria</taxon>
        <taxon>Bacillati</taxon>
        <taxon>Actinomycetota</taxon>
        <taxon>Actinomycetes</taxon>
        <taxon>Pseudonocardiales</taxon>
        <taxon>Pseudonocardiaceae</taxon>
        <taxon>Longimycelium</taxon>
    </lineage>
</organism>
<dbReference type="Gene3D" id="2.80.10.50">
    <property type="match status" value="2"/>
</dbReference>
<dbReference type="GO" id="GO:0004252">
    <property type="term" value="F:serine-type endopeptidase activity"/>
    <property type="evidence" value="ECO:0007669"/>
    <property type="project" value="InterPro"/>
</dbReference>
<dbReference type="PROSITE" id="PS50240">
    <property type="entry name" value="TRYPSIN_DOM"/>
    <property type="match status" value="1"/>
</dbReference>
<dbReference type="GO" id="GO:0004653">
    <property type="term" value="F:polypeptide N-acetylgalactosaminyltransferase activity"/>
    <property type="evidence" value="ECO:0007669"/>
    <property type="project" value="TreeGrafter"/>
</dbReference>
<dbReference type="GO" id="GO:0006508">
    <property type="term" value="P:proteolysis"/>
    <property type="evidence" value="ECO:0007669"/>
    <property type="project" value="InterPro"/>
</dbReference>
<dbReference type="InterPro" id="IPR043504">
    <property type="entry name" value="Peptidase_S1_PA_chymotrypsin"/>
</dbReference>
<keyword evidence="3" id="KW-0732">Signal</keyword>
<evidence type="ECO:0000256" key="3">
    <source>
        <dbReference type="SAM" id="SignalP"/>
    </source>
</evidence>
<feature type="domain" description="Peptidase S1" evidence="4">
    <location>
        <begin position="29"/>
        <end position="238"/>
    </location>
</feature>
<reference evidence="5" key="1">
    <citation type="journal article" date="2014" name="Int. J. Syst. Evol. Microbiol.">
        <title>Complete genome sequence of Corynebacterium casei LMG S-19264T (=DSM 44701T), isolated from a smear-ripened cheese.</title>
        <authorList>
            <consortium name="US DOE Joint Genome Institute (JGI-PGF)"/>
            <person name="Walter F."/>
            <person name="Albersmeier A."/>
            <person name="Kalinowski J."/>
            <person name="Ruckert C."/>
        </authorList>
    </citation>
    <scope>NUCLEOTIDE SEQUENCE</scope>
    <source>
        <strain evidence="5">CGMCC 4.5737</strain>
    </source>
</reference>
<dbReference type="PANTHER" id="PTHR11675">
    <property type="entry name" value="N-ACETYLGALACTOSAMINYLTRANSFERASE"/>
    <property type="match status" value="1"/>
</dbReference>
<dbReference type="SUPFAM" id="SSF50494">
    <property type="entry name" value="Trypsin-like serine proteases"/>
    <property type="match status" value="1"/>
</dbReference>
<dbReference type="PANTHER" id="PTHR11675:SF126">
    <property type="entry name" value="RICIN B LECTIN DOMAIN-CONTAINING PROTEIN"/>
    <property type="match status" value="1"/>
</dbReference>
<evidence type="ECO:0000256" key="1">
    <source>
        <dbReference type="ARBA" id="ARBA00022734"/>
    </source>
</evidence>
<dbReference type="InterPro" id="IPR001254">
    <property type="entry name" value="Trypsin_dom"/>
</dbReference>
<evidence type="ECO:0000259" key="4">
    <source>
        <dbReference type="PROSITE" id="PS50240"/>
    </source>
</evidence>